<evidence type="ECO:0000256" key="1">
    <source>
        <dbReference type="SAM" id="Coils"/>
    </source>
</evidence>
<reference evidence="3 4" key="1">
    <citation type="journal article" date="2015" name="Genome Biol. Evol.">
        <title>Comparative Genomics of a Bacterivorous Green Alga Reveals Evolutionary Causalities and Consequences of Phago-Mixotrophic Mode of Nutrition.</title>
        <authorList>
            <person name="Burns J.A."/>
            <person name="Paasch A."/>
            <person name="Narechania A."/>
            <person name="Kim E."/>
        </authorList>
    </citation>
    <scope>NUCLEOTIDE SEQUENCE [LARGE SCALE GENOMIC DNA]</scope>
    <source>
        <strain evidence="3 4">PLY_AMNH</strain>
    </source>
</reference>
<feature type="region of interest" description="Disordered" evidence="2">
    <location>
        <begin position="306"/>
        <end position="357"/>
    </location>
</feature>
<feature type="compositionally biased region" description="Polar residues" evidence="2">
    <location>
        <begin position="38"/>
        <end position="50"/>
    </location>
</feature>
<dbReference type="PANTHER" id="PTHR47026">
    <property type="entry name" value="PIGMENTOSA GTPASE REGULATOR-LIKE PROTEIN, PUTATIVE-RELATED"/>
    <property type="match status" value="1"/>
</dbReference>
<comment type="caution">
    <text evidence="3">The sequence shown here is derived from an EMBL/GenBank/DDBJ whole genome shotgun (WGS) entry which is preliminary data.</text>
</comment>
<keyword evidence="4" id="KW-1185">Reference proteome</keyword>
<evidence type="ECO:0000256" key="2">
    <source>
        <dbReference type="SAM" id="MobiDB-lite"/>
    </source>
</evidence>
<dbReference type="PANTHER" id="PTHR47026:SF2">
    <property type="entry name" value="FLAGELLAR ASSOCIATED PROTEIN"/>
    <property type="match status" value="1"/>
</dbReference>
<evidence type="ECO:0000313" key="4">
    <source>
        <dbReference type="Proteomes" id="UP001190700"/>
    </source>
</evidence>
<organism evidence="3 4">
    <name type="scientific">Cymbomonas tetramitiformis</name>
    <dbReference type="NCBI Taxonomy" id="36881"/>
    <lineage>
        <taxon>Eukaryota</taxon>
        <taxon>Viridiplantae</taxon>
        <taxon>Chlorophyta</taxon>
        <taxon>Pyramimonadophyceae</taxon>
        <taxon>Pyramimonadales</taxon>
        <taxon>Pyramimonadaceae</taxon>
        <taxon>Cymbomonas</taxon>
    </lineage>
</organism>
<gene>
    <name evidence="3" type="ORF">CYMTET_3471</name>
</gene>
<dbReference type="Proteomes" id="UP001190700">
    <property type="component" value="Unassembled WGS sequence"/>
</dbReference>
<dbReference type="AlphaFoldDB" id="A0AAE0LL17"/>
<sequence length="357" mass="40667">MGLFTRAPWDEFQGAAKSQRPRSATPSSKAEKLRAPTRPQSAKPSSNPLTNAAKGPPAAGTEEAALDDFCKVLDEHRKQCEASAKYQEADVAMNRLNELRLHEENRQRQALRAKHIAERVRVEEAHTLEFNQFNAEWDRRMAEYDQKAAELEEAMKERQNEDLSEFRRKMAAAAVRPRFSSDLLNMRKIQETLAKQKEYAEAHKVKLKADALEARELAKWNVHHQGRIGAQEDKHVYKQMVELEALQKRVLAGSDEHKRQRQADLHRILQRYQNVKTALEKQQTKETASRERAMKLKAQEMGIGLVHEDPPIPQSRVPGSKTPYTTNTTKIRPASARSKRATGSPLRATLRQSNGAM</sequence>
<name>A0AAE0LL17_9CHLO</name>
<dbReference type="EMBL" id="LGRX02000239">
    <property type="protein sequence ID" value="KAK3289082.1"/>
    <property type="molecule type" value="Genomic_DNA"/>
</dbReference>
<feature type="region of interest" description="Disordered" evidence="2">
    <location>
        <begin position="1"/>
        <end position="61"/>
    </location>
</feature>
<accession>A0AAE0LL17</accession>
<keyword evidence="1" id="KW-0175">Coiled coil</keyword>
<proteinExistence type="predicted"/>
<evidence type="ECO:0000313" key="3">
    <source>
        <dbReference type="EMBL" id="KAK3289082.1"/>
    </source>
</evidence>
<protein>
    <submittedName>
        <fullName evidence="3">Uncharacterized protein</fullName>
    </submittedName>
</protein>
<feature type="coiled-coil region" evidence="1">
    <location>
        <begin position="134"/>
        <end position="169"/>
    </location>
</feature>